<gene>
    <name evidence="5" type="ORF">GCM10012284_56400</name>
</gene>
<dbReference type="SUPFAM" id="SSF47413">
    <property type="entry name" value="lambda repressor-like DNA-binding domains"/>
    <property type="match status" value="1"/>
</dbReference>
<name>A0A8J3C6L9_9ACTN</name>
<proteinExistence type="predicted"/>
<dbReference type="RefSeq" id="WP_189082359.1">
    <property type="nucleotide sequence ID" value="NZ_BMMX01000044.1"/>
</dbReference>
<dbReference type="GO" id="GO:0000976">
    <property type="term" value="F:transcription cis-regulatory region binding"/>
    <property type="evidence" value="ECO:0007669"/>
    <property type="project" value="TreeGrafter"/>
</dbReference>
<evidence type="ECO:0000313" key="6">
    <source>
        <dbReference type="Proteomes" id="UP000656042"/>
    </source>
</evidence>
<sequence>MPRRLAGSATVRQIAAESGVSIATVSRVLNGYDGVSPQARTAVHTAVDRLEARAAQAPRRGGAEPAVFVRCPYVLTDYFGLIVSSIAETVELHGRRLILEAGVAAEHRRTLSTLHGQSGIGGAILILPPEAATDLIALRDRGMPFVVIDPRVPMPSDIAAVSAAHFSGARALTAHLVELGHRRVGVIGGPHEWIAGDTRLAGTTAALAAAGVLLPPELVRSVPPTIADGYRIAAELLDLPDRPTAIVGFNDKVALGALRAAAERGLRVPADVSIAGFDDLELSRATSPPLTTVRQPLEEMGRMAVTLLVRLMEQHRLELLQVDLATELIVRESTGPAPAASAAPDIAGGGR</sequence>
<accession>A0A8J3C6L9</accession>
<keyword evidence="3" id="KW-0804">Transcription</keyword>
<keyword evidence="1" id="KW-0805">Transcription regulation</keyword>
<dbReference type="Pfam" id="PF13377">
    <property type="entry name" value="Peripla_BP_3"/>
    <property type="match status" value="1"/>
</dbReference>
<organism evidence="5 6">
    <name type="scientific">Mangrovihabitans endophyticus</name>
    <dbReference type="NCBI Taxonomy" id="1751298"/>
    <lineage>
        <taxon>Bacteria</taxon>
        <taxon>Bacillati</taxon>
        <taxon>Actinomycetota</taxon>
        <taxon>Actinomycetes</taxon>
        <taxon>Micromonosporales</taxon>
        <taxon>Micromonosporaceae</taxon>
        <taxon>Mangrovihabitans</taxon>
    </lineage>
</organism>
<feature type="domain" description="HTH lacI-type" evidence="4">
    <location>
        <begin position="9"/>
        <end position="50"/>
    </location>
</feature>
<dbReference type="Proteomes" id="UP000656042">
    <property type="component" value="Unassembled WGS sequence"/>
</dbReference>
<evidence type="ECO:0000259" key="4">
    <source>
        <dbReference type="PROSITE" id="PS50932"/>
    </source>
</evidence>
<dbReference type="Pfam" id="PF00356">
    <property type="entry name" value="LacI"/>
    <property type="match status" value="1"/>
</dbReference>
<dbReference type="InterPro" id="IPR010982">
    <property type="entry name" value="Lambda_DNA-bd_dom_sf"/>
</dbReference>
<dbReference type="PANTHER" id="PTHR30146:SF153">
    <property type="entry name" value="LACTOSE OPERON REPRESSOR"/>
    <property type="match status" value="1"/>
</dbReference>
<dbReference type="SMART" id="SM00354">
    <property type="entry name" value="HTH_LACI"/>
    <property type="match status" value="1"/>
</dbReference>
<dbReference type="PANTHER" id="PTHR30146">
    <property type="entry name" value="LACI-RELATED TRANSCRIPTIONAL REPRESSOR"/>
    <property type="match status" value="1"/>
</dbReference>
<dbReference type="CDD" id="cd01392">
    <property type="entry name" value="HTH_LacI"/>
    <property type="match status" value="1"/>
</dbReference>
<dbReference type="AlphaFoldDB" id="A0A8J3C6L9"/>
<evidence type="ECO:0000256" key="3">
    <source>
        <dbReference type="ARBA" id="ARBA00023163"/>
    </source>
</evidence>
<dbReference type="SUPFAM" id="SSF53822">
    <property type="entry name" value="Periplasmic binding protein-like I"/>
    <property type="match status" value="1"/>
</dbReference>
<dbReference type="InterPro" id="IPR000843">
    <property type="entry name" value="HTH_LacI"/>
</dbReference>
<dbReference type="Gene3D" id="1.10.260.40">
    <property type="entry name" value="lambda repressor-like DNA-binding domains"/>
    <property type="match status" value="1"/>
</dbReference>
<dbReference type="Gene3D" id="3.40.50.2300">
    <property type="match status" value="2"/>
</dbReference>
<keyword evidence="2" id="KW-0238">DNA-binding</keyword>
<dbReference type="EMBL" id="BMMX01000044">
    <property type="protein sequence ID" value="GGL14362.1"/>
    <property type="molecule type" value="Genomic_DNA"/>
</dbReference>
<dbReference type="GO" id="GO:0003700">
    <property type="term" value="F:DNA-binding transcription factor activity"/>
    <property type="evidence" value="ECO:0007669"/>
    <property type="project" value="TreeGrafter"/>
</dbReference>
<evidence type="ECO:0000256" key="2">
    <source>
        <dbReference type="ARBA" id="ARBA00023125"/>
    </source>
</evidence>
<evidence type="ECO:0000256" key="1">
    <source>
        <dbReference type="ARBA" id="ARBA00023015"/>
    </source>
</evidence>
<comment type="caution">
    <text evidence="5">The sequence shown here is derived from an EMBL/GenBank/DDBJ whole genome shotgun (WGS) entry which is preliminary data.</text>
</comment>
<dbReference type="InterPro" id="IPR046335">
    <property type="entry name" value="LacI/GalR-like_sensor"/>
</dbReference>
<dbReference type="InterPro" id="IPR028082">
    <property type="entry name" value="Peripla_BP_I"/>
</dbReference>
<dbReference type="PROSITE" id="PS50932">
    <property type="entry name" value="HTH_LACI_2"/>
    <property type="match status" value="1"/>
</dbReference>
<keyword evidence="6" id="KW-1185">Reference proteome</keyword>
<reference evidence="5" key="2">
    <citation type="submission" date="2020-09" db="EMBL/GenBank/DDBJ databases">
        <authorList>
            <person name="Sun Q."/>
            <person name="Zhou Y."/>
        </authorList>
    </citation>
    <scope>NUCLEOTIDE SEQUENCE</scope>
    <source>
        <strain evidence="5">CGMCC 4.7299</strain>
    </source>
</reference>
<evidence type="ECO:0000313" key="5">
    <source>
        <dbReference type="EMBL" id="GGL14362.1"/>
    </source>
</evidence>
<protein>
    <submittedName>
        <fullName evidence="5">Transcriptional regulator</fullName>
    </submittedName>
</protein>
<reference evidence="5" key="1">
    <citation type="journal article" date="2014" name="Int. J. Syst. Evol. Microbiol.">
        <title>Complete genome sequence of Corynebacterium casei LMG S-19264T (=DSM 44701T), isolated from a smear-ripened cheese.</title>
        <authorList>
            <consortium name="US DOE Joint Genome Institute (JGI-PGF)"/>
            <person name="Walter F."/>
            <person name="Albersmeier A."/>
            <person name="Kalinowski J."/>
            <person name="Ruckert C."/>
        </authorList>
    </citation>
    <scope>NUCLEOTIDE SEQUENCE</scope>
    <source>
        <strain evidence="5">CGMCC 4.7299</strain>
    </source>
</reference>